<organism evidence="1 2">
    <name type="scientific">Phytophthora infestans</name>
    <name type="common">Potato late blight agent</name>
    <name type="synonym">Botrytis infestans</name>
    <dbReference type="NCBI Taxonomy" id="4787"/>
    <lineage>
        <taxon>Eukaryota</taxon>
        <taxon>Sar</taxon>
        <taxon>Stramenopiles</taxon>
        <taxon>Oomycota</taxon>
        <taxon>Peronosporomycetes</taxon>
        <taxon>Peronosporales</taxon>
        <taxon>Peronosporaceae</taxon>
        <taxon>Phytophthora</taxon>
    </lineage>
</organism>
<evidence type="ECO:0000313" key="1">
    <source>
        <dbReference type="EMBL" id="KAF4045550.1"/>
    </source>
</evidence>
<dbReference type="EMBL" id="WSZM01000043">
    <property type="protein sequence ID" value="KAF4045550.1"/>
    <property type="molecule type" value="Genomic_DNA"/>
</dbReference>
<accession>A0A833TLR6</accession>
<dbReference type="Proteomes" id="UP000602510">
    <property type="component" value="Unassembled WGS sequence"/>
</dbReference>
<dbReference type="SUPFAM" id="SSF48403">
    <property type="entry name" value="Ankyrin repeat"/>
    <property type="match status" value="1"/>
</dbReference>
<evidence type="ECO:0000313" key="2">
    <source>
        <dbReference type="Proteomes" id="UP000602510"/>
    </source>
</evidence>
<dbReference type="AlphaFoldDB" id="A0A833TLR6"/>
<dbReference type="Gene3D" id="1.25.40.20">
    <property type="entry name" value="Ankyrin repeat-containing domain"/>
    <property type="match status" value="1"/>
</dbReference>
<keyword evidence="2" id="KW-1185">Reference proteome</keyword>
<protein>
    <submittedName>
        <fullName evidence="1">Uncharacterized protein</fullName>
    </submittedName>
</protein>
<dbReference type="InterPro" id="IPR036770">
    <property type="entry name" value="Ankyrin_rpt-contain_sf"/>
</dbReference>
<sequence>MTSPRLNRKRKMRKRELLSTVRGLLPTGTSWPSDQEETQLQDGKTVLMLVTRVPDFRVALKLIDFVYPLTANFWARDSHGRHVIMDACLHGVHPLVLQRLMKWARKCTLNVIVPMSRLDVDGLDAMELAIKEGHGELASCLLGTRDVTSYYDSFCNHYPLEVLELAIHSHNEQCVRAVLTNKRVLRGLQPGAAASLNLTMRWMQPRRDFSTFSHAWAPLYAAKCHGSLIQRRRTKLCGMPFARCDRARLLQSCSNGQIRIVLTKFGHKLVGEHPHSLWQRTRHLWWHHESHDWGAIASHPWTTLPHELFSHILSFLLLSKTTEMKKVASLVMF</sequence>
<proteinExistence type="predicted"/>
<comment type="caution">
    <text evidence="1">The sequence shown here is derived from an EMBL/GenBank/DDBJ whole genome shotgun (WGS) entry which is preliminary data.</text>
</comment>
<gene>
    <name evidence="1" type="ORF">GN244_ATG01998</name>
</gene>
<reference evidence="1" key="1">
    <citation type="submission" date="2020-04" db="EMBL/GenBank/DDBJ databases">
        <title>Hybrid Assembly of Korean Phytophthora infestans isolates.</title>
        <authorList>
            <person name="Prokchorchik M."/>
            <person name="Lee Y."/>
            <person name="Seo J."/>
            <person name="Cho J.-H."/>
            <person name="Park Y.-E."/>
            <person name="Jang D.-C."/>
            <person name="Im J.-S."/>
            <person name="Choi J.-G."/>
            <person name="Park H.-J."/>
            <person name="Lee G.-B."/>
            <person name="Lee Y.-G."/>
            <person name="Hong S.-Y."/>
            <person name="Cho K."/>
            <person name="Sohn K.H."/>
        </authorList>
    </citation>
    <scope>NUCLEOTIDE SEQUENCE</scope>
    <source>
        <strain evidence="1">KR_1_A1</strain>
    </source>
</reference>
<name>A0A833TLR6_PHYIN</name>